<dbReference type="RefSeq" id="WP_207183944.1">
    <property type="nucleotide sequence ID" value="NZ_AP024147.1"/>
</dbReference>
<accession>A0A8H9C9Z1</accession>
<dbReference type="AlphaFoldDB" id="A0A8H9C9Z1"/>
<name>A0A8H9C9Z1_9HYPH</name>
<gene>
    <name evidence="1" type="ORF">mvi_62140</name>
</gene>
<protein>
    <submittedName>
        <fullName evidence="1">Uncharacterized protein</fullName>
    </submittedName>
</protein>
<dbReference type="EMBL" id="AP024147">
    <property type="protein sequence ID" value="BCM87753.1"/>
    <property type="molecule type" value="Genomic_DNA"/>
</dbReference>
<dbReference type="Proteomes" id="UP000663508">
    <property type="component" value="Plasmid pVL1_2"/>
</dbReference>
<proteinExistence type="predicted"/>
<geneLocation type="plasmid" evidence="1 2">
    <name>pVL1_2</name>
</geneLocation>
<dbReference type="KEGG" id="mind:mvi_62140"/>
<reference evidence="1" key="1">
    <citation type="submission" date="2020-11" db="EMBL/GenBank/DDBJ databases">
        <title>Complete genome sequence of a novel pathogenic Methylobacterium strain isolated from rice in Vietnam.</title>
        <authorList>
            <person name="Lai K."/>
            <person name="Okazaki S."/>
            <person name="Higashi K."/>
            <person name="Mori H."/>
            <person name="Toyoda A."/>
            <person name="Kurokawa K."/>
        </authorList>
    </citation>
    <scope>NUCLEOTIDE SEQUENCE</scope>
    <source>
        <strain evidence="1">VL1</strain>
        <plasmid evidence="1">pVL1_2</plasmid>
    </source>
</reference>
<organism evidence="1 2">
    <name type="scientific">Methylobacterium indicum</name>
    <dbReference type="NCBI Taxonomy" id="1775910"/>
    <lineage>
        <taxon>Bacteria</taxon>
        <taxon>Pseudomonadati</taxon>
        <taxon>Pseudomonadota</taxon>
        <taxon>Alphaproteobacteria</taxon>
        <taxon>Hyphomicrobiales</taxon>
        <taxon>Methylobacteriaceae</taxon>
        <taxon>Methylobacterium</taxon>
    </lineage>
</organism>
<evidence type="ECO:0000313" key="2">
    <source>
        <dbReference type="Proteomes" id="UP000663508"/>
    </source>
</evidence>
<keyword evidence="1" id="KW-0614">Plasmid</keyword>
<sequence>MTYVHHRLTGRPLFRAIAPLAKRVVHIGTATLVFDDGRWITSRCMSREEEVSFLDYVSTQNMLHLHHRHRVTGKLPS</sequence>
<evidence type="ECO:0000313" key="1">
    <source>
        <dbReference type="EMBL" id="BCM87753.1"/>
    </source>
</evidence>